<keyword evidence="1" id="KW-0347">Helicase</keyword>
<dbReference type="GO" id="GO:0006310">
    <property type="term" value="P:DNA recombination"/>
    <property type="evidence" value="ECO:0007669"/>
    <property type="project" value="UniProtKB-KW"/>
</dbReference>
<evidence type="ECO:0000259" key="2">
    <source>
        <dbReference type="Pfam" id="PF05970"/>
    </source>
</evidence>
<dbReference type="GO" id="GO:0006281">
    <property type="term" value="P:DNA repair"/>
    <property type="evidence" value="ECO:0007669"/>
    <property type="project" value="UniProtKB-KW"/>
</dbReference>
<keyword evidence="1" id="KW-0227">DNA damage</keyword>
<evidence type="ECO:0000313" key="4">
    <source>
        <dbReference type="Proteomes" id="UP000289340"/>
    </source>
</evidence>
<evidence type="ECO:0000256" key="1">
    <source>
        <dbReference type="RuleBase" id="RU363044"/>
    </source>
</evidence>
<dbReference type="EMBL" id="QZWG01000010">
    <property type="protein sequence ID" value="RZB86667.1"/>
    <property type="molecule type" value="Genomic_DNA"/>
</dbReference>
<accession>A0A445IKS1</accession>
<dbReference type="GO" id="GO:0043139">
    <property type="term" value="F:5'-3' DNA helicase activity"/>
    <property type="evidence" value="ECO:0007669"/>
    <property type="project" value="UniProtKB-EC"/>
</dbReference>
<keyword evidence="1" id="KW-0378">Hydrolase</keyword>
<dbReference type="Proteomes" id="UP000289340">
    <property type="component" value="Chromosome 10"/>
</dbReference>
<dbReference type="PANTHER" id="PTHR10492">
    <property type="match status" value="1"/>
</dbReference>
<dbReference type="AlphaFoldDB" id="A0A445IKS1"/>
<sequence>MFAPHTICKAFLFVAGLHIEDSELKELCLIEIEKLLNSNGKSLKDYISLPCPNSSNFDFYENKFIVEQLNNELTELLITLLKLLTNEHLDNIVLNVAFSGIASLLLPGGRTTHSTFSIPFLMTEKSTWNIAQDDKGEGEIEIPNDLLVLDNDKPLLSLVDFVYSNIWENLNVPNFFDERAIIAPTLEIVEEVNEFMLSLIPGMKNSI</sequence>
<feature type="domain" description="DNA helicase Pif1-like DEAD-box helicase" evidence="2">
    <location>
        <begin position="79"/>
        <end position="150"/>
    </location>
</feature>
<dbReference type="EC" id="5.6.2.3" evidence="1"/>
<name>A0A445IKS1_GLYSO</name>
<keyword evidence="4" id="KW-1185">Reference proteome</keyword>
<dbReference type="PANTHER" id="PTHR10492:SF57">
    <property type="entry name" value="ATP-DEPENDENT DNA HELICASE"/>
    <property type="match status" value="1"/>
</dbReference>
<protein>
    <recommendedName>
        <fullName evidence="1">ATP-dependent DNA helicase</fullName>
        <ecNumber evidence="1">5.6.2.3</ecNumber>
    </recommendedName>
</protein>
<dbReference type="Pfam" id="PF05970">
    <property type="entry name" value="PIF1"/>
    <property type="match status" value="1"/>
</dbReference>
<dbReference type="InterPro" id="IPR010285">
    <property type="entry name" value="DNA_helicase_pif1-like_DEAD"/>
</dbReference>
<organism evidence="3 4">
    <name type="scientific">Glycine soja</name>
    <name type="common">Wild soybean</name>
    <dbReference type="NCBI Taxonomy" id="3848"/>
    <lineage>
        <taxon>Eukaryota</taxon>
        <taxon>Viridiplantae</taxon>
        <taxon>Streptophyta</taxon>
        <taxon>Embryophyta</taxon>
        <taxon>Tracheophyta</taxon>
        <taxon>Spermatophyta</taxon>
        <taxon>Magnoliopsida</taxon>
        <taxon>eudicotyledons</taxon>
        <taxon>Gunneridae</taxon>
        <taxon>Pentapetalae</taxon>
        <taxon>rosids</taxon>
        <taxon>fabids</taxon>
        <taxon>Fabales</taxon>
        <taxon>Fabaceae</taxon>
        <taxon>Papilionoideae</taxon>
        <taxon>50 kb inversion clade</taxon>
        <taxon>NPAAA clade</taxon>
        <taxon>indigoferoid/millettioid clade</taxon>
        <taxon>Phaseoleae</taxon>
        <taxon>Glycine</taxon>
        <taxon>Glycine subgen. Soja</taxon>
    </lineage>
</organism>
<comment type="caution">
    <text evidence="3">The sequence shown here is derived from an EMBL/GenBank/DDBJ whole genome shotgun (WGS) entry which is preliminary data.</text>
</comment>
<keyword evidence="1" id="KW-0547">Nucleotide-binding</keyword>
<keyword evidence="1" id="KW-0234">DNA repair</keyword>
<comment type="catalytic activity">
    <reaction evidence="1">
        <text>ATP + H2O = ADP + phosphate + H(+)</text>
        <dbReference type="Rhea" id="RHEA:13065"/>
        <dbReference type="ChEBI" id="CHEBI:15377"/>
        <dbReference type="ChEBI" id="CHEBI:15378"/>
        <dbReference type="ChEBI" id="CHEBI:30616"/>
        <dbReference type="ChEBI" id="CHEBI:43474"/>
        <dbReference type="ChEBI" id="CHEBI:456216"/>
        <dbReference type="EC" id="5.6.2.3"/>
    </reaction>
</comment>
<proteinExistence type="inferred from homology"/>
<reference evidence="3 4" key="1">
    <citation type="submission" date="2018-09" db="EMBL/GenBank/DDBJ databases">
        <title>A high-quality reference genome of wild soybean provides a powerful tool to mine soybean genomes.</title>
        <authorList>
            <person name="Xie M."/>
            <person name="Chung C.Y.L."/>
            <person name="Li M.-W."/>
            <person name="Wong F.-L."/>
            <person name="Chan T.-F."/>
            <person name="Lam H.-M."/>
        </authorList>
    </citation>
    <scope>NUCLEOTIDE SEQUENCE [LARGE SCALE GENOMIC DNA]</scope>
    <source>
        <strain evidence="4">cv. W05</strain>
        <tissue evidence="3">Hypocotyl of etiolated seedlings</tissue>
    </source>
</reference>
<comment type="cofactor">
    <cofactor evidence="1">
        <name>Mg(2+)</name>
        <dbReference type="ChEBI" id="CHEBI:18420"/>
    </cofactor>
</comment>
<dbReference type="GO" id="GO:0016887">
    <property type="term" value="F:ATP hydrolysis activity"/>
    <property type="evidence" value="ECO:0007669"/>
    <property type="project" value="RHEA"/>
</dbReference>
<dbReference type="GO" id="GO:0000723">
    <property type="term" value="P:telomere maintenance"/>
    <property type="evidence" value="ECO:0007669"/>
    <property type="project" value="InterPro"/>
</dbReference>
<comment type="similarity">
    <text evidence="1">Belongs to the helicase family.</text>
</comment>
<gene>
    <name evidence="3" type="ORF">D0Y65_026651</name>
</gene>
<keyword evidence="1" id="KW-0233">DNA recombination</keyword>
<evidence type="ECO:0000313" key="3">
    <source>
        <dbReference type="EMBL" id="RZB86667.1"/>
    </source>
</evidence>
<dbReference type="GO" id="GO:0005524">
    <property type="term" value="F:ATP binding"/>
    <property type="evidence" value="ECO:0007669"/>
    <property type="project" value="UniProtKB-KW"/>
</dbReference>
<keyword evidence="1" id="KW-0067">ATP-binding</keyword>